<organism evidence="6 7">
    <name type="scientific">Williamwhitmania taraxaci</name>
    <dbReference type="NCBI Taxonomy" id="1640674"/>
    <lineage>
        <taxon>Bacteria</taxon>
        <taxon>Pseudomonadati</taxon>
        <taxon>Bacteroidota</taxon>
        <taxon>Bacteroidia</taxon>
        <taxon>Bacteroidales</taxon>
        <taxon>Williamwhitmaniaceae</taxon>
        <taxon>Williamwhitmania</taxon>
    </lineage>
</organism>
<evidence type="ECO:0000313" key="6">
    <source>
        <dbReference type="EMBL" id="SDC18205.1"/>
    </source>
</evidence>
<dbReference type="OrthoDB" id="9800276at2"/>
<dbReference type="InterPro" id="IPR029044">
    <property type="entry name" value="Nucleotide-diphossugar_trans"/>
</dbReference>
<name>A0A1G6JIC6_9BACT</name>
<dbReference type="AlphaFoldDB" id="A0A1G6JIC6"/>
<dbReference type="Proteomes" id="UP000199452">
    <property type="component" value="Unassembled WGS sequence"/>
</dbReference>
<comment type="similarity">
    <text evidence="1">Belongs to the glycosyltransferase 2 family.</text>
</comment>
<dbReference type="PANTHER" id="PTHR43630:SF1">
    <property type="entry name" value="POLY-BETA-1,6-N-ACETYL-D-GLUCOSAMINE SYNTHASE"/>
    <property type="match status" value="1"/>
</dbReference>
<dbReference type="Gene3D" id="3.90.550.10">
    <property type="entry name" value="Spore Coat Polysaccharide Biosynthesis Protein SpsA, Chain A"/>
    <property type="match status" value="1"/>
</dbReference>
<reference evidence="6 7" key="1">
    <citation type="submission" date="2016-09" db="EMBL/GenBank/DDBJ databases">
        <authorList>
            <person name="Capua I."/>
            <person name="De Benedictis P."/>
            <person name="Joannis T."/>
            <person name="Lombin L.H."/>
            <person name="Cattoli G."/>
        </authorList>
    </citation>
    <scope>NUCLEOTIDE SEQUENCE [LARGE SCALE GENOMIC DNA]</scope>
    <source>
        <strain evidence="6 7">A7P-90m</strain>
    </source>
</reference>
<feature type="domain" description="Glycosyltransferase 2-like" evidence="5">
    <location>
        <begin position="70"/>
        <end position="185"/>
    </location>
</feature>
<dbReference type="InterPro" id="IPR001173">
    <property type="entry name" value="Glyco_trans_2-like"/>
</dbReference>
<feature type="transmembrane region" description="Helical" evidence="4">
    <location>
        <begin position="363"/>
        <end position="383"/>
    </location>
</feature>
<keyword evidence="4" id="KW-1133">Transmembrane helix</keyword>
<dbReference type="SUPFAM" id="SSF53448">
    <property type="entry name" value="Nucleotide-diphospho-sugar transferases"/>
    <property type="match status" value="1"/>
</dbReference>
<evidence type="ECO:0000256" key="2">
    <source>
        <dbReference type="ARBA" id="ARBA00022676"/>
    </source>
</evidence>
<keyword evidence="3 6" id="KW-0808">Transferase</keyword>
<dbReference type="EMBL" id="FMYP01000020">
    <property type="protein sequence ID" value="SDC18205.1"/>
    <property type="molecule type" value="Genomic_DNA"/>
</dbReference>
<accession>A0A1G6JIC6</accession>
<proteinExistence type="inferred from homology"/>
<dbReference type="Pfam" id="PF00535">
    <property type="entry name" value="Glycos_transf_2"/>
    <property type="match status" value="1"/>
</dbReference>
<feature type="transmembrane region" description="Helical" evidence="4">
    <location>
        <begin position="26"/>
        <end position="48"/>
    </location>
</feature>
<keyword evidence="4" id="KW-0812">Transmembrane</keyword>
<gene>
    <name evidence="6" type="ORF">SAMN05216323_102022</name>
</gene>
<keyword evidence="2" id="KW-0328">Glycosyltransferase</keyword>
<dbReference type="GO" id="GO:0016757">
    <property type="term" value="F:glycosyltransferase activity"/>
    <property type="evidence" value="ECO:0007669"/>
    <property type="project" value="UniProtKB-KW"/>
</dbReference>
<evidence type="ECO:0000256" key="3">
    <source>
        <dbReference type="ARBA" id="ARBA00022679"/>
    </source>
</evidence>
<protein>
    <submittedName>
        <fullName evidence="6">Glycosyltransferase, catalytic subunit of cellulose synthase and poly-beta-1,6-N-acetylglucosamine synthase</fullName>
    </submittedName>
</protein>
<keyword evidence="4" id="KW-0472">Membrane</keyword>
<evidence type="ECO:0000256" key="4">
    <source>
        <dbReference type="SAM" id="Phobius"/>
    </source>
</evidence>
<keyword evidence="7" id="KW-1185">Reference proteome</keyword>
<dbReference type="STRING" id="1640674.SAMN05216323_102022"/>
<dbReference type="PANTHER" id="PTHR43630">
    <property type="entry name" value="POLY-BETA-1,6-N-ACETYL-D-GLUCOSAMINE SYNTHASE"/>
    <property type="match status" value="1"/>
</dbReference>
<evidence type="ECO:0000313" key="7">
    <source>
        <dbReference type="Proteomes" id="UP000199452"/>
    </source>
</evidence>
<sequence>MPKNFDKIAVNFNSRNVEQLLLQLPLYQIFILITLAATLFIQLFYYLFFYARVAVKRQPQHSRPDQEPVSIVICARNEEENLRKNLPLIMEQAYPEYEVVVVNDCSEDGTADILSNFQKQYNNLRVTTVKVDEKFTHGKKLALTIGIKAAQHEFLLLTDADCYPNSTSWLHLMQENFIPTCNVTIGYGAYKPKKGALDKLVRCDTFFIGLQYLSFALAGIPYMGVGRNLAYRKSTFFANRGFASHYQLPSGDDDLFVSEVANGKNTLVEYRPQTITHSEQVSNFNAWTWQKLRHSVTSSRYKKGIKTLIWMEPITRVLLFATAIFLIAFTPLIWVGTGALVLRFIIQAIIFKVAQNRLLEKNLFLYSLAYDFASPFLYAFLGLKKTFSPKWN</sequence>
<evidence type="ECO:0000259" key="5">
    <source>
        <dbReference type="Pfam" id="PF00535"/>
    </source>
</evidence>
<evidence type="ECO:0000256" key="1">
    <source>
        <dbReference type="ARBA" id="ARBA00006739"/>
    </source>
</evidence>